<sequence>MLICFLFDIYVKLPLRGIFDRLNAPLIALMDSISLTSRLAGLQILRYLGSGLQIPNRHSAGFVIPWFR</sequence>
<reference evidence="1 2" key="1">
    <citation type="submission" date="2016-11" db="EMBL/GenBank/DDBJ databases">
        <authorList>
            <person name="Jaros S."/>
            <person name="Januszkiewicz K."/>
            <person name="Wedrychowicz H."/>
        </authorList>
    </citation>
    <scope>NUCLEOTIDE SEQUENCE [LARGE SCALE GENOMIC DNA]</scope>
    <source>
        <strain evidence="1 2">CGMCC 1.6102</strain>
    </source>
</reference>
<dbReference type="Proteomes" id="UP000184513">
    <property type="component" value="Unassembled WGS sequence"/>
</dbReference>
<accession>A0A1M7QTE5</accession>
<dbReference type="EMBL" id="FRCY01000024">
    <property type="protein sequence ID" value="SHN34853.1"/>
    <property type="molecule type" value="Genomic_DNA"/>
</dbReference>
<dbReference type="STRING" id="388280.SAMN04488057_1245"/>
<dbReference type="AlphaFoldDB" id="A0A1M7QTE5"/>
<keyword evidence="2" id="KW-1185">Reference proteome</keyword>
<proteinExistence type="predicted"/>
<name>A0A1M7QTE5_9BACT</name>
<evidence type="ECO:0000313" key="1">
    <source>
        <dbReference type="EMBL" id="SHN34853.1"/>
    </source>
</evidence>
<organism evidence="1 2">
    <name type="scientific">Cyclobacterium lianum</name>
    <dbReference type="NCBI Taxonomy" id="388280"/>
    <lineage>
        <taxon>Bacteria</taxon>
        <taxon>Pseudomonadati</taxon>
        <taxon>Bacteroidota</taxon>
        <taxon>Cytophagia</taxon>
        <taxon>Cytophagales</taxon>
        <taxon>Cyclobacteriaceae</taxon>
        <taxon>Cyclobacterium</taxon>
    </lineage>
</organism>
<evidence type="ECO:0000313" key="2">
    <source>
        <dbReference type="Proteomes" id="UP000184513"/>
    </source>
</evidence>
<gene>
    <name evidence="1" type="ORF">SAMN04488057_1245</name>
</gene>
<protein>
    <submittedName>
        <fullName evidence="1">Uncharacterized protein</fullName>
    </submittedName>
</protein>